<evidence type="ECO:0000256" key="2">
    <source>
        <dbReference type="ARBA" id="ARBA00023034"/>
    </source>
</evidence>
<evidence type="ECO:0000256" key="1">
    <source>
        <dbReference type="ARBA" id="ARBA00004555"/>
    </source>
</evidence>
<sequence length="1416" mass="162463">MSSWLRNLQGQLTELASEVLSEATEEVDDPESELQVAKKKCAEAERQLAIERTNAETLLKKVADLEEQLDAKNLELDSLNAKYAVIIESRDSQIRSLQVELERIRHVDESVIVLHEDEEDNFLSDGSIRSARMREEIEQLRKEVTHWKRIANETPTADHSKRILELERKLIDQRSKSEAEMAALVLAHNENIKHLREQYEAKIGEVQFHSSEGQNSTRANSRTEESDDWQKAWDDTDDIALPRTASAKNVSLELLEEKHKELLERYTLLTAEVETKRRENKAREEEIDRLTLQAIDSALSDQLRDVRSECERLKEEAHTYNERVQESNEEIKKLRAELEDAHALLDVQREKYEREKELEAEKNRLILEEASAEVEKIRLLAESRMDPAGMESLRQELTELSVIVAKQKEEVAEYQAKLDAAESLLSEGSWDKDKELEKLRRENNELTSAYNDLNEEFESHKAEHGSVVTSNRDLTARIDALKANLIEYEERYELCKAENAETVQQLEKLTNDFERLRLSFEASKSKPSNGSLDEVERLRLELETSKDERERLRSDVNRFRSAIGAIDTELNSLRESNEKLARDNMAMGASLDKFVEIRDMLEKSDNELRTLREKFVQLQAEHGEKEEAWRCELASVSEARDNAQRELEQCKMRITESETALHRYRSVVGEGAADIVEMKVATTEGKASSSEGTTDSNNGWEKMADWDASLAAGTSGGAHTGASLMDEMREALAMITEKTEECEELRRQKCEVEKELELRQNCVDELMAQTNALQSQQQIHAEAFSQMRDWANKNDREKMEVERDLIRTEEKLKEVNAELDTLREENANLLDRVEELKSTHKEETISAMEIVKKEFDAKNKEQAEELLSLKQRYEKDLNDVREEKLMLEERLKVTNEQLVEHERELNSVKEEKVRLKEQLKACEEQQTQCKEELDSVLEAKRLVESELEAMKEEKTEMFQRVEALQNELSEASECKRSMQEQLNAIPPEEVSKAQAELATLKEKLQTAEEKCALLEVSNTTLANDLESSRLAISEAERVRGELVTLVEQKHAESIAYHGQLQAFIAEREKVAEILKDNTEKIKRLEEEVASCMETRDKATRECQRLREHLLAVEDASTKEAVLAEERETELRRRVRELEAKTEATADTVIQSTNTYQQQISELSNEIDRLKEEKLEALERLHSTEKMLVDAQKALSNLQIVLRDLGSDHEAQIALHEEEMRQLKAEMEKTKDELITLRNKEQSLILEKQVLEDSAVHLKEEISRKETVIEELEMQLDERAQATASSSSSTYHIDDQTLRQLFLSYFTAEKSKQPDIAMLLASVLGYPQEDVAKIHAANQAASRGWFGLGGPSRPVAQSSMSISEQFIRFLEKESISASSSHALPLEVSNDKSTMRSSTVIPPSEHPSPDELRSLVDA</sequence>
<keyword evidence="3 4" id="KW-0175">Coiled coil</keyword>
<evidence type="ECO:0000256" key="3">
    <source>
        <dbReference type="ARBA" id="ARBA00023054"/>
    </source>
</evidence>
<proteinExistence type="predicted"/>
<dbReference type="GO" id="GO:0007030">
    <property type="term" value="P:Golgi organization"/>
    <property type="evidence" value="ECO:0007669"/>
    <property type="project" value="TreeGrafter"/>
</dbReference>
<feature type="coiled-coil region" evidence="4">
    <location>
        <begin position="1067"/>
        <end position="1274"/>
    </location>
</feature>
<dbReference type="Proteomes" id="UP000887569">
    <property type="component" value="Unplaced"/>
</dbReference>
<dbReference type="GO" id="GO:0005794">
    <property type="term" value="C:Golgi apparatus"/>
    <property type="evidence" value="ECO:0007669"/>
    <property type="project" value="UniProtKB-SubCell"/>
</dbReference>
<organism evidence="6 7">
    <name type="scientific">Parascaris univalens</name>
    <name type="common">Nematode worm</name>
    <dbReference type="NCBI Taxonomy" id="6257"/>
    <lineage>
        <taxon>Eukaryota</taxon>
        <taxon>Metazoa</taxon>
        <taxon>Ecdysozoa</taxon>
        <taxon>Nematoda</taxon>
        <taxon>Chromadorea</taxon>
        <taxon>Rhabditida</taxon>
        <taxon>Spirurina</taxon>
        <taxon>Ascaridomorpha</taxon>
        <taxon>Ascaridoidea</taxon>
        <taxon>Ascarididae</taxon>
        <taxon>Parascaris</taxon>
    </lineage>
</organism>
<keyword evidence="2" id="KW-0333">Golgi apparatus</keyword>
<dbReference type="WBParaSite" id="PgR025_g062_t03">
    <property type="protein sequence ID" value="PgR025_g062_t03"/>
    <property type="gene ID" value="PgR025_g062"/>
</dbReference>
<dbReference type="GO" id="GO:0031267">
    <property type="term" value="F:small GTPase binding"/>
    <property type="evidence" value="ECO:0007669"/>
    <property type="project" value="TreeGrafter"/>
</dbReference>
<feature type="region of interest" description="Disordered" evidence="5">
    <location>
        <begin position="207"/>
        <end position="234"/>
    </location>
</feature>
<feature type="compositionally biased region" description="Basic and acidic residues" evidence="5">
    <location>
        <begin position="221"/>
        <end position="234"/>
    </location>
</feature>
<comment type="subcellular location">
    <subcellularLocation>
        <location evidence="1">Golgi apparatus</location>
    </subcellularLocation>
</comment>
<feature type="coiled-coil region" evidence="4">
    <location>
        <begin position="27"/>
        <end position="82"/>
    </location>
</feature>
<dbReference type="PANTHER" id="PTHR18921">
    <property type="entry name" value="MYOSIN HEAVY CHAIN - RELATED"/>
    <property type="match status" value="1"/>
</dbReference>
<dbReference type="GO" id="GO:0006888">
    <property type="term" value="P:endoplasmic reticulum to Golgi vesicle-mediated transport"/>
    <property type="evidence" value="ECO:0007669"/>
    <property type="project" value="TreeGrafter"/>
</dbReference>
<feature type="region of interest" description="Disordered" evidence="5">
    <location>
        <begin position="1375"/>
        <end position="1416"/>
    </location>
</feature>
<protein>
    <submittedName>
        <fullName evidence="7">GRIP domain-containing protein</fullName>
    </submittedName>
</protein>
<feature type="coiled-coil region" evidence="4">
    <location>
        <begin position="594"/>
        <end position="660"/>
    </location>
</feature>
<evidence type="ECO:0000313" key="7">
    <source>
        <dbReference type="WBParaSite" id="PgR025_g062_t03"/>
    </source>
</evidence>
<reference evidence="7" key="1">
    <citation type="submission" date="2022-11" db="UniProtKB">
        <authorList>
            <consortium name="WormBaseParasite"/>
        </authorList>
    </citation>
    <scope>IDENTIFICATION</scope>
</reference>
<dbReference type="PANTHER" id="PTHR18921:SF2">
    <property type="entry name" value="THYROID RECEPTOR-INTERACTING PROTEIN 11"/>
    <property type="match status" value="1"/>
</dbReference>
<keyword evidence="6" id="KW-1185">Reference proteome</keyword>
<evidence type="ECO:0000256" key="4">
    <source>
        <dbReference type="SAM" id="Coils"/>
    </source>
</evidence>
<evidence type="ECO:0000313" key="6">
    <source>
        <dbReference type="Proteomes" id="UP000887569"/>
    </source>
</evidence>
<feature type="compositionally biased region" description="Polar residues" evidence="5">
    <location>
        <begin position="208"/>
        <end position="220"/>
    </location>
</feature>
<feature type="coiled-coil region" evidence="4">
    <location>
        <begin position="798"/>
        <end position="1017"/>
    </location>
</feature>
<accession>A0A915B3I3</accession>
<feature type="compositionally biased region" description="Basic and acidic residues" evidence="5">
    <location>
        <begin position="1405"/>
        <end position="1416"/>
    </location>
</feature>
<name>A0A915B3I3_PARUN</name>
<evidence type="ECO:0000256" key="5">
    <source>
        <dbReference type="SAM" id="MobiDB-lite"/>
    </source>
</evidence>
<feature type="coiled-coil region" evidence="4">
    <location>
        <begin position="123"/>
        <end position="150"/>
    </location>
</feature>
<feature type="coiled-coil region" evidence="4">
    <location>
        <begin position="245"/>
        <end position="562"/>
    </location>
</feature>